<dbReference type="Proteomes" id="UP000829354">
    <property type="component" value="Chromosome II"/>
</dbReference>
<organism evidence="2 4">
    <name type="scientific">Caenorhabditis briggsae</name>
    <dbReference type="NCBI Taxonomy" id="6238"/>
    <lineage>
        <taxon>Eukaryota</taxon>
        <taxon>Metazoa</taxon>
        <taxon>Ecdysozoa</taxon>
        <taxon>Nematoda</taxon>
        <taxon>Chromadorea</taxon>
        <taxon>Rhabditida</taxon>
        <taxon>Rhabditina</taxon>
        <taxon>Rhabditomorpha</taxon>
        <taxon>Rhabditoidea</taxon>
        <taxon>Rhabditidae</taxon>
        <taxon>Peloderinae</taxon>
        <taxon>Caenorhabditis</taxon>
    </lineage>
</organism>
<dbReference type="KEGG" id="cbr:CBG_02447"/>
<dbReference type="EMBL" id="CP090892">
    <property type="protein sequence ID" value="ULU06885.1"/>
    <property type="molecule type" value="Genomic_DNA"/>
</dbReference>
<feature type="compositionally biased region" description="Basic and acidic residues" evidence="1">
    <location>
        <begin position="46"/>
        <end position="64"/>
    </location>
</feature>
<feature type="compositionally biased region" description="Basic and acidic residues" evidence="1">
    <location>
        <begin position="29"/>
        <end position="38"/>
    </location>
</feature>
<dbReference type="OMA" id="TSAFTWH"/>
<evidence type="ECO:0000313" key="5">
    <source>
        <dbReference type="Proteomes" id="UP000829354"/>
    </source>
</evidence>
<gene>
    <name evidence="2" type="ORF">L3Y34_018580</name>
    <name evidence="3" type="ORF">L5515_014703</name>
</gene>
<sequence>MSSPDENGPEKKASEPELATPAGPKPKAMCREKEEKSPAKQQSDVSRMEKKGNINKSARRDARSARMKVMKPVSVKMDNGGSKMSIQEQLTKQQFNIQKPKDETDVACLQLEGELAQTVKTMEEYKVAMFQIHTILLTMIRRGNGTNDMDNCKSEKGQAAAEKLNREVVQTENFWKSDTFLQPAMNQAIAKNSKILAAAERNLQEQAPGHMKKLKKFLHVHWPRYVEMKKELGKVVKLQKPDSQTVRAEYVKSISEFVKEKYLKVKNDHLGEIQSVLVELSFFHHASASAWHRIAERKLPKVGYQPETFDFKQFFGPPPKP</sequence>
<evidence type="ECO:0000256" key="1">
    <source>
        <dbReference type="SAM" id="MobiDB-lite"/>
    </source>
</evidence>
<evidence type="ECO:0000313" key="2">
    <source>
        <dbReference type="EMBL" id="ULU06885.1"/>
    </source>
</evidence>
<reference evidence="2 4" key="2">
    <citation type="submission" date="2022-05" db="EMBL/GenBank/DDBJ databases">
        <title>Chromosome-level reference genomes for two strains of Caenorhabditis briggsae: an improved platform for comparative genomics.</title>
        <authorList>
            <person name="Stevens L."/>
            <person name="Andersen E.C."/>
        </authorList>
    </citation>
    <scope>NUCLEOTIDE SEQUENCE [LARGE SCALE GENOMIC DNA]</scope>
    <source>
        <strain evidence="2">QX1410_ONT</strain>
        <tissue evidence="2">Whole-organism</tissue>
    </source>
</reference>
<reference evidence="3 5" key="1">
    <citation type="submission" date="2022-04" db="EMBL/GenBank/DDBJ databases">
        <title>Chromosome-level reference genomes for two strains of Caenorhabditis briggsae: an improved platform for comparative genomics.</title>
        <authorList>
            <person name="Stevens L."/>
            <person name="Andersen E."/>
        </authorList>
    </citation>
    <scope>NUCLEOTIDE SEQUENCE [LARGE SCALE GENOMIC DNA]</scope>
    <source>
        <strain evidence="3">VX34</strain>
        <tissue evidence="3">Whole-organism</tissue>
    </source>
</reference>
<evidence type="ECO:0000313" key="3">
    <source>
        <dbReference type="EMBL" id="UMM18811.1"/>
    </source>
</evidence>
<dbReference type="AlphaFoldDB" id="A0AAE9DKL1"/>
<dbReference type="EMBL" id="CP092621">
    <property type="protein sequence ID" value="UMM18811.1"/>
    <property type="molecule type" value="Genomic_DNA"/>
</dbReference>
<protein>
    <submittedName>
        <fullName evidence="2">Uncharacterized protein</fullName>
    </submittedName>
</protein>
<keyword evidence="5" id="KW-1185">Reference proteome</keyword>
<dbReference type="Proteomes" id="UP000827892">
    <property type="component" value="Chromosome II"/>
</dbReference>
<accession>A0AAE9DKL1</accession>
<feature type="region of interest" description="Disordered" evidence="1">
    <location>
        <begin position="1"/>
        <end position="67"/>
    </location>
</feature>
<proteinExistence type="predicted"/>
<name>A0AAE9DKL1_CAEBR</name>
<evidence type="ECO:0000313" key="4">
    <source>
        <dbReference type="Proteomes" id="UP000827892"/>
    </source>
</evidence>